<feature type="region of interest" description="Disordered" evidence="1">
    <location>
        <begin position="396"/>
        <end position="419"/>
    </location>
</feature>
<evidence type="ECO:0000313" key="3">
    <source>
        <dbReference type="EMBL" id="TGM18559.1"/>
    </source>
</evidence>
<protein>
    <submittedName>
        <fullName evidence="2">Lipase</fullName>
    </submittedName>
</protein>
<dbReference type="RefSeq" id="WP_135628334.1">
    <property type="nucleotide sequence ID" value="NZ_RQGV01000005.1"/>
</dbReference>
<evidence type="ECO:0000313" key="5">
    <source>
        <dbReference type="Proteomes" id="UP000298057"/>
    </source>
</evidence>
<reference evidence="4 5" key="2">
    <citation type="journal article" date="2019" name="PLoS Negl. Trop. Dis.">
        <title>Revisiting the worldwide diversity of Leptospira species in the environment.</title>
        <authorList>
            <person name="Vincent A.T."/>
            <person name="Schiettekatte O."/>
            <person name="Bourhy P."/>
            <person name="Veyrier F.J."/>
            <person name="Picardeau M."/>
        </authorList>
    </citation>
    <scope>NUCLEOTIDE SEQUENCE [LARGE SCALE GENOMIC DNA]</scope>
    <source>
        <strain evidence="2 4">201702405</strain>
        <strain evidence="5">201702406</strain>
    </source>
</reference>
<dbReference type="Gene3D" id="3.40.50.1110">
    <property type="entry name" value="SGNH hydrolase"/>
    <property type="match status" value="1"/>
</dbReference>
<dbReference type="GO" id="GO:0016788">
    <property type="term" value="F:hydrolase activity, acting on ester bonds"/>
    <property type="evidence" value="ECO:0007669"/>
    <property type="project" value="UniProtKB-ARBA"/>
</dbReference>
<dbReference type="Proteomes" id="UP000297832">
    <property type="component" value="Unassembled WGS sequence"/>
</dbReference>
<dbReference type="Proteomes" id="UP000298057">
    <property type="component" value="Unassembled WGS sequence"/>
</dbReference>
<dbReference type="InterPro" id="IPR036514">
    <property type="entry name" value="SGNH_hydro_sf"/>
</dbReference>
<evidence type="ECO:0000256" key="1">
    <source>
        <dbReference type="SAM" id="MobiDB-lite"/>
    </source>
</evidence>
<accession>A0A5F2C0I4</accession>
<keyword evidence="5" id="KW-1185">Reference proteome</keyword>
<dbReference type="EMBL" id="RQGU01000113">
    <property type="protein sequence ID" value="TGM18559.1"/>
    <property type="molecule type" value="Genomic_DNA"/>
</dbReference>
<evidence type="ECO:0000313" key="2">
    <source>
        <dbReference type="EMBL" id="TGM15492.1"/>
    </source>
</evidence>
<reference evidence="3" key="1">
    <citation type="submission" date="2018-10" db="EMBL/GenBank/DDBJ databases">
        <authorList>
            <person name="Vincent A.T."/>
            <person name="Schiettekatte O."/>
            <person name="Bourhy P."/>
            <person name="Veyrier F.J."/>
            <person name="Picardeau M."/>
        </authorList>
    </citation>
    <scope>NUCLEOTIDE SEQUENCE</scope>
    <source>
        <strain evidence="3">201702406</strain>
    </source>
</reference>
<comment type="caution">
    <text evidence="2">The sequence shown here is derived from an EMBL/GenBank/DDBJ whole genome shotgun (WGS) entry which is preliminary data.</text>
</comment>
<name>A0A5F2C0I4_9LEPT</name>
<evidence type="ECO:0000313" key="4">
    <source>
        <dbReference type="Proteomes" id="UP000297832"/>
    </source>
</evidence>
<organism evidence="2 4">
    <name type="scientific">Leptospira selangorensis</name>
    <dbReference type="NCBI Taxonomy" id="2484982"/>
    <lineage>
        <taxon>Bacteria</taxon>
        <taxon>Pseudomonadati</taxon>
        <taxon>Spirochaetota</taxon>
        <taxon>Spirochaetia</taxon>
        <taxon>Leptospirales</taxon>
        <taxon>Leptospiraceae</taxon>
        <taxon>Leptospira</taxon>
    </lineage>
</organism>
<dbReference type="EMBL" id="RQGV01000005">
    <property type="protein sequence ID" value="TGM15492.1"/>
    <property type="molecule type" value="Genomic_DNA"/>
</dbReference>
<sequence length="438" mass="48750">MKYSLILIIFLFSLDSIYAQPFFGIPNRTAIGMLSACSTTGKFSPAVNSPDDNLNNPLQYSQTRVTFYGDSRVDLMNFVPEGTDPAAYLVPFTNSRYPGFSFYLGTFYGMASLDYYLGINDTSWNVQNFAKSGMTAQGLFDYLDYCLQIPEHIIASNVAFEIGGNDYLHNLPFLIFMPWETENYVSRNMNNIERIITRFYKKRKNVLLIGNYATISYSFFFGIPKDGKFAFESLNFDYVASLALTGVVNQDKFKNFFSTVGDLLANLPNIISPTAFPSGDPLCAGGPPGIAGVYFCWLQTNFKAPTSMASLAMGFQEQRYAEMIARRQPYFTNNQLTLEYASPWHLFQSIETPEPYVVNHNLMGDLIHPNSSGMAVWGNFISNKIGTLGWKTVPTPSATPVTPPSVPTDDGGEVVTNPPEGPDPLTLLLLCYFAGICH</sequence>
<proteinExistence type="predicted"/>
<gene>
    <name evidence="2" type="ORF">EHQ81_03595</name>
    <name evidence="3" type="ORF">EHQ82_16115</name>
</gene>
<dbReference type="NCBIfam" id="NF047594">
    <property type="entry name" value="LIC10707_fam"/>
    <property type="match status" value="1"/>
</dbReference>
<dbReference type="SUPFAM" id="SSF52266">
    <property type="entry name" value="SGNH hydrolase"/>
    <property type="match status" value="1"/>
</dbReference>
<dbReference type="AlphaFoldDB" id="A0A5F2C0I4"/>